<accession>A0ABR2SWW1</accession>
<reference evidence="2 3" key="1">
    <citation type="journal article" date="2024" name="G3 (Bethesda)">
        <title>Genome assembly of Hibiscus sabdariffa L. provides insights into metabolisms of medicinal natural products.</title>
        <authorList>
            <person name="Kim T."/>
        </authorList>
    </citation>
    <scope>NUCLEOTIDE SEQUENCE [LARGE SCALE GENOMIC DNA]</scope>
    <source>
        <strain evidence="2">TK-2024</strain>
        <tissue evidence="2">Old leaves</tissue>
    </source>
</reference>
<gene>
    <name evidence="2" type="ORF">V6N11_026843</name>
</gene>
<feature type="region of interest" description="Disordered" evidence="1">
    <location>
        <begin position="1"/>
        <end position="86"/>
    </location>
</feature>
<evidence type="ECO:0000256" key="1">
    <source>
        <dbReference type="SAM" id="MobiDB-lite"/>
    </source>
</evidence>
<name>A0ABR2SWW1_9ROSI</name>
<dbReference type="Proteomes" id="UP001396334">
    <property type="component" value="Unassembled WGS sequence"/>
</dbReference>
<feature type="compositionally biased region" description="Low complexity" evidence="1">
    <location>
        <begin position="24"/>
        <end position="42"/>
    </location>
</feature>
<evidence type="ECO:0000313" key="3">
    <source>
        <dbReference type="Proteomes" id="UP001396334"/>
    </source>
</evidence>
<evidence type="ECO:0000313" key="2">
    <source>
        <dbReference type="EMBL" id="KAK9029740.1"/>
    </source>
</evidence>
<protein>
    <submittedName>
        <fullName evidence="2">Uncharacterized protein</fullName>
    </submittedName>
</protein>
<dbReference type="EMBL" id="JBBPBN010000011">
    <property type="protein sequence ID" value="KAK9029740.1"/>
    <property type="molecule type" value="Genomic_DNA"/>
</dbReference>
<comment type="caution">
    <text evidence="2">The sequence shown here is derived from an EMBL/GenBank/DDBJ whole genome shotgun (WGS) entry which is preliminary data.</text>
</comment>
<sequence>MDPSSSNRKRKRDDSPAPSEDVPADSPAPSEDAPADSPAPSEDAPDSPAPSEDAPADSPTPSKDAPDSPSLPDFAEEINIGADLPSDDDALHVKMLLLLLPFPTPTRPLGMYTSTVTRFIYCSSNIRR</sequence>
<organism evidence="2 3">
    <name type="scientific">Hibiscus sabdariffa</name>
    <name type="common">roselle</name>
    <dbReference type="NCBI Taxonomy" id="183260"/>
    <lineage>
        <taxon>Eukaryota</taxon>
        <taxon>Viridiplantae</taxon>
        <taxon>Streptophyta</taxon>
        <taxon>Embryophyta</taxon>
        <taxon>Tracheophyta</taxon>
        <taxon>Spermatophyta</taxon>
        <taxon>Magnoliopsida</taxon>
        <taxon>eudicotyledons</taxon>
        <taxon>Gunneridae</taxon>
        <taxon>Pentapetalae</taxon>
        <taxon>rosids</taxon>
        <taxon>malvids</taxon>
        <taxon>Malvales</taxon>
        <taxon>Malvaceae</taxon>
        <taxon>Malvoideae</taxon>
        <taxon>Hibiscus</taxon>
    </lineage>
</organism>
<keyword evidence="3" id="KW-1185">Reference proteome</keyword>
<feature type="compositionally biased region" description="Low complexity" evidence="1">
    <location>
        <begin position="49"/>
        <end position="59"/>
    </location>
</feature>
<proteinExistence type="predicted"/>